<evidence type="ECO:0000259" key="1">
    <source>
        <dbReference type="SMART" id="SM00198"/>
    </source>
</evidence>
<dbReference type="STRING" id="6313.A0A0K0DQP1"/>
<reference evidence="2" key="1">
    <citation type="submission" date="2012-09" db="EMBL/GenBank/DDBJ databases">
        <authorList>
            <person name="Martin A.A."/>
        </authorList>
    </citation>
    <scope>NUCLEOTIDE SEQUENCE</scope>
</reference>
<keyword evidence="2" id="KW-1185">Reference proteome</keyword>
<dbReference type="SMART" id="SM00198">
    <property type="entry name" value="SCP"/>
    <property type="match status" value="1"/>
</dbReference>
<dbReference type="Gene3D" id="3.40.33.10">
    <property type="entry name" value="CAP"/>
    <property type="match status" value="1"/>
</dbReference>
<evidence type="ECO:0000313" key="3">
    <source>
        <dbReference type="WBParaSite" id="ACAC_0001408001-mRNA-1"/>
    </source>
</evidence>
<dbReference type="SUPFAM" id="SSF55797">
    <property type="entry name" value="PR-1-like"/>
    <property type="match status" value="1"/>
</dbReference>
<dbReference type="Pfam" id="PF00188">
    <property type="entry name" value="CAP"/>
    <property type="match status" value="1"/>
</dbReference>
<dbReference type="AlphaFoldDB" id="A0A0K0DQP1"/>
<feature type="domain" description="SCP" evidence="1">
    <location>
        <begin position="54"/>
        <end position="203"/>
    </location>
</feature>
<protein>
    <submittedName>
        <fullName evidence="3">SCP domain-containing protein</fullName>
    </submittedName>
</protein>
<dbReference type="InterPro" id="IPR035940">
    <property type="entry name" value="CAP_sf"/>
</dbReference>
<reference evidence="3" key="2">
    <citation type="submission" date="2017-02" db="UniProtKB">
        <authorList>
            <consortium name="WormBaseParasite"/>
        </authorList>
    </citation>
    <scope>IDENTIFICATION</scope>
</reference>
<dbReference type="InterPro" id="IPR014044">
    <property type="entry name" value="CAP_dom"/>
</dbReference>
<evidence type="ECO:0000313" key="2">
    <source>
        <dbReference type="Proteomes" id="UP000035642"/>
    </source>
</evidence>
<accession>A0A0K0DQP1</accession>
<proteinExistence type="predicted"/>
<sequence length="236" mass="25572">MNEFKECKTQWFAERPPDEQTTLAPVYKALLQSGECNGGFKKPFGCRGTAISDQKRDDVLSFFNFIRASVALGEYRGFSLSPASDMNKLRWDCDLEAVAEGAVQDCPEHPSFSASTNAVNFNYYGPYMGEEVLKSPITMSMWKWGEIANASWPADNVFNGNEALRSFANMISANATAAGCYSATCGDRASSACFFSQPELQVGTLVYSSGNPCQNAGQCASPKNGVCENGLCVISV</sequence>
<dbReference type="CDD" id="cd05380">
    <property type="entry name" value="CAP_euk"/>
    <property type="match status" value="1"/>
</dbReference>
<organism evidence="2 3">
    <name type="scientific">Angiostrongylus cantonensis</name>
    <name type="common">Rat lungworm</name>
    <dbReference type="NCBI Taxonomy" id="6313"/>
    <lineage>
        <taxon>Eukaryota</taxon>
        <taxon>Metazoa</taxon>
        <taxon>Ecdysozoa</taxon>
        <taxon>Nematoda</taxon>
        <taxon>Chromadorea</taxon>
        <taxon>Rhabditida</taxon>
        <taxon>Rhabditina</taxon>
        <taxon>Rhabditomorpha</taxon>
        <taxon>Strongyloidea</taxon>
        <taxon>Metastrongylidae</taxon>
        <taxon>Angiostrongylus</taxon>
    </lineage>
</organism>
<dbReference type="Proteomes" id="UP000035642">
    <property type="component" value="Unassembled WGS sequence"/>
</dbReference>
<name>A0A0K0DQP1_ANGCA</name>
<dbReference type="WBParaSite" id="ACAC_0001408001-mRNA-1">
    <property type="protein sequence ID" value="ACAC_0001408001-mRNA-1"/>
    <property type="gene ID" value="ACAC_0001408001"/>
</dbReference>